<feature type="coiled-coil region" evidence="4">
    <location>
        <begin position="380"/>
        <end position="414"/>
    </location>
</feature>
<evidence type="ECO:0000259" key="5">
    <source>
        <dbReference type="Pfam" id="PF02463"/>
    </source>
</evidence>
<dbReference type="GO" id="GO:0030915">
    <property type="term" value="C:Smc5-Smc6 complex"/>
    <property type="evidence" value="ECO:0007669"/>
    <property type="project" value="TreeGrafter"/>
</dbReference>
<organism evidence="6 7">
    <name type="scientific">Henosepilachna vigintioctopunctata</name>
    <dbReference type="NCBI Taxonomy" id="420089"/>
    <lineage>
        <taxon>Eukaryota</taxon>
        <taxon>Metazoa</taxon>
        <taxon>Ecdysozoa</taxon>
        <taxon>Arthropoda</taxon>
        <taxon>Hexapoda</taxon>
        <taxon>Insecta</taxon>
        <taxon>Pterygota</taxon>
        <taxon>Neoptera</taxon>
        <taxon>Endopterygota</taxon>
        <taxon>Coleoptera</taxon>
        <taxon>Polyphaga</taxon>
        <taxon>Cucujiformia</taxon>
        <taxon>Coccinelloidea</taxon>
        <taxon>Coccinellidae</taxon>
        <taxon>Epilachninae</taxon>
        <taxon>Epilachnini</taxon>
        <taxon>Henosepilachna</taxon>
    </lineage>
</organism>
<dbReference type="InterPro" id="IPR027417">
    <property type="entry name" value="P-loop_NTPase"/>
</dbReference>
<dbReference type="Proteomes" id="UP001431783">
    <property type="component" value="Unassembled WGS sequence"/>
</dbReference>
<evidence type="ECO:0000256" key="1">
    <source>
        <dbReference type="ARBA" id="ARBA00010171"/>
    </source>
</evidence>
<reference evidence="6 7" key="1">
    <citation type="submission" date="2023-03" db="EMBL/GenBank/DDBJ databases">
        <title>Genome insight into feeding habits of ladybird beetles.</title>
        <authorList>
            <person name="Li H.-S."/>
            <person name="Huang Y.-H."/>
            <person name="Pang H."/>
        </authorList>
    </citation>
    <scope>NUCLEOTIDE SEQUENCE [LARGE SCALE GENOMIC DNA]</scope>
    <source>
        <strain evidence="6">SYSU_2023b</strain>
        <tissue evidence="6">Whole body</tissue>
    </source>
</reference>
<protein>
    <recommendedName>
        <fullName evidence="2">Structural maintenance of chromosomes protein 5</fullName>
    </recommendedName>
</protein>
<dbReference type="PANTHER" id="PTHR45916:SF1">
    <property type="entry name" value="STRUCTURAL MAINTENANCE OF CHROMOSOMES PROTEIN 5"/>
    <property type="match status" value="1"/>
</dbReference>
<dbReference type="GO" id="GO:0005634">
    <property type="term" value="C:nucleus"/>
    <property type="evidence" value="ECO:0007669"/>
    <property type="project" value="TreeGrafter"/>
</dbReference>
<dbReference type="Pfam" id="PF02463">
    <property type="entry name" value="SMC_N"/>
    <property type="match status" value="1"/>
</dbReference>
<feature type="coiled-coil region" evidence="4">
    <location>
        <begin position="160"/>
        <end position="204"/>
    </location>
</feature>
<gene>
    <name evidence="6" type="ORF">WA026_015757</name>
</gene>
<comment type="similarity">
    <text evidence="1">Belongs to the SMC family. SMC5 subfamily.</text>
</comment>
<evidence type="ECO:0000256" key="3">
    <source>
        <dbReference type="ARBA" id="ARBA00023054"/>
    </source>
</evidence>
<evidence type="ECO:0000313" key="6">
    <source>
        <dbReference type="EMBL" id="KAK9886238.1"/>
    </source>
</evidence>
<dbReference type="PANTHER" id="PTHR45916">
    <property type="entry name" value="STRUCTURAL MAINTENANCE OF CHROMOSOMES PROTEIN 5"/>
    <property type="match status" value="1"/>
</dbReference>
<accession>A0AAW1UTS6</accession>
<dbReference type="GO" id="GO:0003697">
    <property type="term" value="F:single-stranded DNA binding"/>
    <property type="evidence" value="ECO:0007669"/>
    <property type="project" value="TreeGrafter"/>
</dbReference>
<dbReference type="SUPFAM" id="SSF52540">
    <property type="entry name" value="P-loop containing nucleoside triphosphate hydrolases"/>
    <property type="match status" value="2"/>
</dbReference>
<dbReference type="EMBL" id="JARQZJ010000099">
    <property type="protein sequence ID" value="KAK9886238.1"/>
    <property type="molecule type" value="Genomic_DNA"/>
</dbReference>
<evidence type="ECO:0000313" key="7">
    <source>
        <dbReference type="Proteomes" id="UP001431783"/>
    </source>
</evidence>
<dbReference type="GO" id="GO:0000724">
    <property type="term" value="P:double-strand break repair via homologous recombination"/>
    <property type="evidence" value="ECO:0007669"/>
    <property type="project" value="TreeGrafter"/>
</dbReference>
<dbReference type="InterPro" id="IPR003395">
    <property type="entry name" value="RecF/RecN/SMC_N"/>
</dbReference>
<feature type="domain" description="RecF/RecN/SMC N-terminal" evidence="5">
    <location>
        <begin position="7"/>
        <end position="1000"/>
    </location>
</feature>
<name>A0AAW1UTS6_9CUCU</name>
<evidence type="ECO:0000256" key="4">
    <source>
        <dbReference type="SAM" id="Coils"/>
    </source>
</evidence>
<feature type="coiled-coil region" evidence="4">
    <location>
        <begin position="610"/>
        <end position="871"/>
    </location>
</feature>
<proteinExistence type="inferred from homology"/>
<dbReference type="Gene3D" id="3.40.50.300">
    <property type="entry name" value="P-loop containing nucleotide triphosphate hydrolases"/>
    <property type="match status" value="2"/>
</dbReference>
<dbReference type="AlphaFoldDB" id="A0AAW1UTS6"/>
<keyword evidence="3 4" id="KW-0175">Coiled coil</keyword>
<keyword evidence="7" id="KW-1185">Reference proteome</keyword>
<sequence>MFQPGSVRRIEVKNFVTYSHADFYPGPNLNMVIGPNGTGKSTMVAAIILGLGGNPKIVGRGTKISEYVKHNFSEATIHIYLQDMEENEFIKITRTFDNQERNVWLINGVKKSLKDVLDTIKPFNIQVNNLCQFLPQDRVQDFAKMNKQELLKATQLAVCREDLIEKQDKLIENKKRYNELNKLIEQNTQKLHEAQETNLRLEGKVRSFNTKKKYLENIQHINRKTAWLQYEQLRSTLDEVKEDKIQANTVYEEHKNAARPMEHNISKVKKFVSQLQNVHSDIMRNIRETERSLQDKQDRQDTFKRSIQHAKQEMIVKLDEFNGRDREIESTSKKIEELKEAQRKFLDKCGNDQQVLQKVKEITSELEQVTVVQRNIEDKKYDLTSQKQNYQREMKNMENEVNQLENIQHQRLQRLQQVDKHAYQAVIWLNNNKHLFKGEVYGPMMLEINVLDSKNVIFLENVISRKDRLAFTCERKDDMNLLIHSLRNTQKLSINVLHSSAEININNYLPKIPIEHLMQFGLYAYMNSLFTAPDLIMNYLYKTYGIHNIPVGNEKVNQCFEQIPNQIRLFFSDKCRYSVKFSKYTGAKSTRQNQISPNNTLSISLDVIRLENLRTKIQEKQNNISNIDNQMKNYDNQFQQSDNRIQELQSQLKVIRDLKQQIQTIGSRYAAMSKKVEGLKSANSNRDEVKQKADEKIGKIIREMVAYQKEIFNTFNVYNKLVVKSRLSLEKIELARRKAAYMENEFNESRRQCQEAEEILNKIKEKYADALAQAKTALQKAKNLSKGFTPADEGFLEFKNMYDNLSDDIKALHIEREQYLTKIDCLRTADSGELQEYEERLELIKNLEVDLDRGNNELNKIKVQMEKLEEDWLVPLGKLITEINLRFSNSFEVMNCAGEIAVWTGEDATDYSQYGLNIKVSYRNGEPLQELNATIQSGGERAVATAAFMLSLQELTPVPFRCVDEINQGMDANNERRIFEILVNCTTKTNTPQYFLITPKLVPHLKYSRNMMIHIVHNGPFVNADRKWHFTKLCNPQGVQVHS</sequence>
<evidence type="ECO:0000256" key="2">
    <source>
        <dbReference type="ARBA" id="ARBA00018687"/>
    </source>
</evidence>
<comment type="caution">
    <text evidence="6">The sequence shown here is derived from an EMBL/GenBank/DDBJ whole genome shotgun (WGS) entry which is preliminary data.</text>
</comment>
<feature type="coiled-coil region" evidence="4">
    <location>
        <begin position="230"/>
        <end position="348"/>
    </location>
</feature>